<dbReference type="AlphaFoldDB" id="A0A6C0E190"/>
<dbReference type="EMBL" id="MN739720">
    <property type="protein sequence ID" value="QHT22784.1"/>
    <property type="molecule type" value="Genomic_DNA"/>
</dbReference>
<evidence type="ECO:0000313" key="1">
    <source>
        <dbReference type="EMBL" id="QHT22784.1"/>
    </source>
</evidence>
<reference evidence="1" key="1">
    <citation type="journal article" date="2020" name="Nature">
        <title>Giant virus diversity and host interactions through global metagenomics.</title>
        <authorList>
            <person name="Schulz F."/>
            <person name="Roux S."/>
            <person name="Paez-Espino D."/>
            <person name="Jungbluth S."/>
            <person name="Walsh D.A."/>
            <person name="Denef V.J."/>
            <person name="McMahon K.D."/>
            <person name="Konstantinidis K.T."/>
            <person name="Eloe-Fadrosh E.A."/>
            <person name="Kyrpides N.C."/>
            <person name="Woyke T."/>
        </authorList>
    </citation>
    <scope>NUCLEOTIDE SEQUENCE</scope>
    <source>
        <strain evidence="1">GVMAG-M-3300023179-114</strain>
    </source>
</reference>
<protein>
    <submittedName>
        <fullName evidence="1">Uncharacterized protein</fullName>
    </submittedName>
</protein>
<proteinExistence type="predicted"/>
<sequence length="180" mass="20644">MNTFYLDIAVLCQDYSNIDLSCDNSIVTVLDEIKITKHNFMSIFYPREGNFGIDKTIMNNPSYSQLISFETKYRTVKGKPFYLLEQILTNIETSLSLSRNCFTTSSMVELSNEFAILKTLCDLNCCSVVSALPWNTVEDMLDNYKLNNKNFKTVFVVSVTFKTPTQGVKDTVIQFHYNII</sequence>
<name>A0A6C0E190_9ZZZZ</name>
<organism evidence="1">
    <name type="scientific">viral metagenome</name>
    <dbReference type="NCBI Taxonomy" id="1070528"/>
    <lineage>
        <taxon>unclassified sequences</taxon>
        <taxon>metagenomes</taxon>
        <taxon>organismal metagenomes</taxon>
    </lineage>
</organism>
<accession>A0A6C0E190</accession>